<proteinExistence type="predicted"/>
<organism evidence="1">
    <name type="scientific">marine sediment metagenome</name>
    <dbReference type="NCBI Taxonomy" id="412755"/>
    <lineage>
        <taxon>unclassified sequences</taxon>
        <taxon>metagenomes</taxon>
        <taxon>ecological metagenomes</taxon>
    </lineage>
</organism>
<comment type="caution">
    <text evidence="1">The sequence shown here is derived from an EMBL/GenBank/DDBJ whole genome shotgun (WGS) entry which is preliminary data.</text>
</comment>
<name>A0A0F9LGR4_9ZZZZ</name>
<dbReference type="AlphaFoldDB" id="A0A0F9LGR4"/>
<accession>A0A0F9LGR4</accession>
<reference evidence="1" key="1">
    <citation type="journal article" date="2015" name="Nature">
        <title>Complex archaea that bridge the gap between prokaryotes and eukaryotes.</title>
        <authorList>
            <person name="Spang A."/>
            <person name="Saw J.H."/>
            <person name="Jorgensen S.L."/>
            <person name="Zaremba-Niedzwiedzka K."/>
            <person name="Martijn J."/>
            <person name="Lind A.E."/>
            <person name="van Eijk R."/>
            <person name="Schleper C."/>
            <person name="Guy L."/>
            <person name="Ettema T.J."/>
        </authorList>
    </citation>
    <scope>NUCLEOTIDE SEQUENCE</scope>
</reference>
<evidence type="ECO:0000313" key="1">
    <source>
        <dbReference type="EMBL" id="KKM63445.1"/>
    </source>
</evidence>
<gene>
    <name evidence="1" type="ORF">LCGC14_1511400</name>
</gene>
<sequence>MGALKQWLEITFVLILVYLVLTRARGFAAAIRALSGGYAESVMALQGRKP</sequence>
<dbReference type="EMBL" id="LAZR01011096">
    <property type="protein sequence ID" value="KKM63445.1"/>
    <property type="molecule type" value="Genomic_DNA"/>
</dbReference>
<protein>
    <submittedName>
        <fullName evidence="1">Uncharacterized protein</fullName>
    </submittedName>
</protein>